<feature type="compositionally biased region" description="Low complexity" evidence="1">
    <location>
        <begin position="254"/>
        <end position="264"/>
    </location>
</feature>
<evidence type="ECO:0000313" key="3">
    <source>
        <dbReference type="EMBL" id="KAG9256557.1"/>
    </source>
</evidence>
<gene>
    <name evidence="3" type="ORF">F5Z01DRAFT_477498</name>
</gene>
<organism evidence="3 4">
    <name type="scientific">Emericellopsis atlantica</name>
    <dbReference type="NCBI Taxonomy" id="2614577"/>
    <lineage>
        <taxon>Eukaryota</taxon>
        <taxon>Fungi</taxon>
        <taxon>Dikarya</taxon>
        <taxon>Ascomycota</taxon>
        <taxon>Pezizomycotina</taxon>
        <taxon>Sordariomycetes</taxon>
        <taxon>Hypocreomycetidae</taxon>
        <taxon>Hypocreales</taxon>
        <taxon>Bionectriaceae</taxon>
        <taxon>Emericellopsis</taxon>
    </lineage>
</organism>
<dbReference type="RefSeq" id="XP_046120481.1">
    <property type="nucleotide sequence ID" value="XM_046260043.1"/>
</dbReference>
<accession>A0A9P8CRQ1</accession>
<keyword evidence="2" id="KW-0812">Transmembrane</keyword>
<name>A0A9P8CRQ1_9HYPO</name>
<comment type="caution">
    <text evidence="3">The sequence shown here is derived from an EMBL/GenBank/DDBJ whole genome shotgun (WGS) entry which is preliminary data.</text>
</comment>
<feature type="compositionally biased region" description="Acidic residues" evidence="1">
    <location>
        <begin position="40"/>
        <end position="67"/>
    </location>
</feature>
<evidence type="ECO:0000256" key="1">
    <source>
        <dbReference type="SAM" id="MobiDB-lite"/>
    </source>
</evidence>
<feature type="region of interest" description="Disordered" evidence="1">
    <location>
        <begin position="328"/>
        <end position="417"/>
    </location>
</feature>
<evidence type="ECO:0000256" key="2">
    <source>
        <dbReference type="SAM" id="Phobius"/>
    </source>
</evidence>
<feature type="compositionally biased region" description="Low complexity" evidence="1">
    <location>
        <begin position="184"/>
        <end position="196"/>
    </location>
</feature>
<feature type="region of interest" description="Disordered" evidence="1">
    <location>
        <begin position="1"/>
        <end position="213"/>
    </location>
</feature>
<sequence length="417" mass="43571">MDCSDARSTRRRSGMPRHFRRRHLLNRQAAGSKPNVNNDSDSDSNSDDGIESGPDSDDEDEKADDILDGTTPGQPGDNLGAPSPGESQSLSPRSDNTLQPQPTGGVRTNIPIFSHIVPPRPTLSGAPVVPTLFPKLPETTGRDQEEEVTTTSSSQTTKETTTSRNSQTTKSQDVPAGSVTRAPESTTTEAITSIIADESTRRGATSIQDGAGTTAIPEDLSTFLTSISESTFATSISESTSAATTAVEAPEQVGSTSGGSTNTGTDVGILIGTVSLAGMLIGVAIFFYKRRKSAKDQLTNLSPVQITTSAPPPDPERGIYAANAWANRDSRTRGAQENPTYMYGLSPPEMAQTTRGYGAPIPGFSPAAALRDPGRPIARQSGVGSEASSPYGGGQVTGHLVPPLRSDVPRSQAGPYA</sequence>
<reference evidence="3" key="1">
    <citation type="journal article" date="2021" name="IMA Fungus">
        <title>Genomic characterization of three marine fungi, including Emericellopsis atlantica sp. nov. with signatures of a generalist lifestyle and marine biomass degradation.</title>
        <authorList>
            <person name="Hagestad O.C."/>
            <person name="Hou L."/>
            <person name="Andersen J.H."/>
            <person name="Hansen E.H."/>
            <person name="Altermark B."/>
            <person name="Li C."/>
            <person name="Kuhnert E."/>
            <person name="Cox R.J."/>
            <person name="Crous P.W."/>
            <person name="Spatafora J.W."/>
            <person name="Lail K."/>
            <person name="Amirebrahimi M."/>
            <person name="Lipzen A."/>
            <person name="Pangilinan J."/>
            <person name="Andreopoulos W."/>
            <person name="Hayes R.D."/>
            <person name="Ng V."/>
            <person name="Grigoriev I.V."/>
            <person name="Jackson S.A."/>
            <person name="Sutton T.D.S."/>
            <person name="Dobson A.D.W."/>
            <person name="Rama T."/>
        </authorList>
    </citation>
    <scope>NUCLEOTIDE SEQUENCE</scope>
    <source>
        <strain evidence="3">TS7</strain>
    </source>
</reference>
<evidence type="ECO:0000313" key="4">
    <source>
        <dbReference type="Proteomes" id="UP000887229"/>
    </source>
</evidence>
<protein>
    <submittedName>
        <fullName evidence="3">Uncharacterized protein</fullName>
    </submittedName>
</protein>
<keyword evidence="2" id="KW-1133">Transmembrane helix</keyword>
<keyword evidence="2" id="KW-0472">Membrane</keyword>
<proteinExistence type="predicted"/>
<feature type="region of interest" description="Disordered" evidence="1">
    <location>
        <begin position="243"/>
        <end position="264"/>
    </location>
</feature>
<dbReference type="GeneID" id="70290946"/>
<dbReference type="Proteomes" id="UP000887229">
    <property type="component" value="Unassembled WGS sequence"/>
</dbReference>
<keyword evidence="4" id="KW-1185">Reference proteome</keyword>
<dbReference type="AlphaFoldDB" id="A0A9P8CRQ1"/>
<dbReference type="EMBL" id="MU251247">
    <property type="protein sequence ID" value="KAG9256557.1"/>
    <property type="molecule type" value="Genomic_DNA"/>
</dbReference>
<feature type="compositionally biased region" description="Basic residues" evidence="1">
    <location>
        <begin position="9"/>
        <end position="25"/>
    </location>
</feature>
<feature type="compositionally biased region" description="Polar residues" evidence="1">
    <location>
        <begin position="85"/>
        <end position="102"/>
    </location>
</feature>
<feature type="compositionally biased region" description="Low complexity" evidence="1">
    <location>
        <begin position="149"/>
        <end position="172"/>
    </location>
</feature>
<feature type="transmembrane region" description="Helical" evidence="2">
    <location>
        <begin position="267"/>
        <end position="288"/>
    </location>
</feature>